<feature type="compositionally biased region" description="Basic and acidic residues" evidence="16">
    <location>
        <begin position="1284"/>
        <end position="1294"/>
    </location>
</feature>
<evidence type="ECO:0000313" key="19">
    <source>
        <dbReference type="EMBL" id="GAX81646.1"/>
    </source>
</evidence>
<dbReference type="SUPFAM" id="SSF81653">
    <property type="entry name" value="Calcium ATPase, transduction domain A"/>
    <property type="match status" value="1"/>
</dbReference>
<sequence length="1372" mass="154432">MVWTPWGSEELETSRDIPINTGLSNPIYKTNATSTTKYNLLTFFPKSLFEQYRRVANWYFTIVASLSLTPFTPVRAWTTWVPLGIVLGVSLIKEAIEDYKRYTADVEVNNRTVQVLNVETKTFEPKAWREIKVGEIVEVLRDSYFPADLLFLSAENEEGICYIETMNLDGETNLKIKKCLDCTKDLRRDTLCTLSNAVIQCEPPNSRLYQFTGNLTGLGEVIPINPAALLLRGCSLRNIERAYGAVIYAGHDSKVFMNATSAPSKRSRIEQIVDKIIFFMFGLLFAFCIIGSIYDARWLQVNLNNNWYLAPQYTSVQYNPATPAVNGMTNFVTCFILYGYLIPISLYVSIEVVKIIQSMVFISWDLDMYHAETDTPAIARTSNINEELGMVNTILSDKTGTLTRNVMEFFKCSIAGISYGAGVTEIERSNMIRRGQPVAITENPGLAQYRERYFNFYDKRIMEGAWVNAEDSHIIEMFLRLLAVCHTVIPDGPIVEKDIKYEAESPDESALVVAAKALGFFFFKRTNSGITVRERTATGIADVEYEVLNILEFNSTRKRMSVIVRDSQGKLYIFCKGADTVIYERLDNKNPQNKRLKEPTSLHMEEYGSAGLRTLCLSYAELDPGFYDEWQQGYFAAKTSLQDRDAKVAEVSEQIERNLVLLGCTAIEDKLQEGVPESISTLAAAGIRLWVLTGDKMETAINIGFACSLITEEMQQFIITAYFPEIEALEEAGKSDEADMKANEKVELQLKQVELEIRKGARSDIEFAIVIDGKALSYALSKRLAPLFLRCGLKCQAVICCRVSPLQKAQVTALVKSHGDVTLAIGDGANDVGMIQKAHIGVGISGQEGMQAVMASDFAIAQFRFLTPLLLVHGRYCYKRMTRMICYFFYKNLFFGITIFVFNAFTNFSGQYMYSDVYMTLFNVIFTALTPIVVGLFDKDVDKHMCLKYPALYKEGQRNAHFGLRSITGWLLTAVLQCAITVIIIFIGCVPTTVPRSTGQPYGQYEVGVVMFSCIIITVHFQIVTINEQWTWLHHLSIWLSQVVWWVFLLAFNSITLSISADLYWLFLGVVAWNPQYWLYILVVPIACLLPDFFFRSVRRHLYPYDHELVMEEQLMERLAERERLKKMRKDEEAAVLNGTAGNNDLRPPLIEPVYHVFDTSRARAGFLPAYDPNSKYYTNMDRPTQSEMTKVRNPVLDNLDATMMNIQRQSTLDAGAAVMRQQPTQSPAMHDSSKMGVIGSAGTANGVQNRYPTTSTQVQSRGSINLLLAGYQGQSCGQTSPPPHHDQQVHQDSSRPPQILLPPTHNANTRVRTTARVFPPSSHKDNNGTPNYAKHDRGSSTNPADLLAGNPHLQSDEAETLAIYASALKSS</sequence>
<feature type="binding site" evidence="13">
    <location>
        <position position="831"/>
    </location>
    <ligand>
        <name>ATP</name>
        <dbReference type="ChEBI" id="CHEBI:30616"/>
    </ligand>
</feature>
<evidence type="ECO:0000256" key="9">
    <source>
        <dbReference type="ARBA" id="ARBA00022989"/>
    </source>
</evidence>
<dbReference type="Pfam" id="PF16209">
    <property type="entry name" value="PhoLip_ATPase_N"/>
    <property type="match status" value="1"/>
</dbReference>
<feature type="transmembrane region" description="Helical" evidence="15">
    <location>
        <begin position="74"/>
        <end position="92"/>
    </location>
</feature>
<dbReference type="EC" id="7.6.2.1" evidence="15"/>
<dbReference type="PROSITE" id="PS00154">
    <property type="entry name" value="ATPASE_E1_E2"/>
    <property type="match status" value="1"/>
</dbReference>
<feature type="transmembrane region" description="Helical" evidence="15">
    <location>
        <begin position="1077"/>
        <end position="1095"/>
    </location>
</feature>
<feature type="domain" description="P-type ATPase C-terminal" evidence="18">
    <location>
        <begin position="853"/>
        <end position="1104"/>
    </location>
</feature>
<dbReference type="Gene3D" id="3.40.50.1000">
    <property type="entry name" value="HAD superfamily/HAD-like"/>
    <property type="match status" value="1"/>
</dbReference>
<dbReference type="GO" id="GO:0045332">
    <property type="term" value="P:phospholipid translocation"/>
    <property type="evidence" value="ECO:0007669"/>
    <property type="project" value="TreeGrafter"/>
</dbReference>
<dbReference type="InterPro" id="IPR008250">
    <property type="entry name" value="ATPase_P-typ_transduc_dom_A_sf"/>
</dbReference>
<evidence type="ECO:0000256" key="2">
    <source>
        <dbReference type="ARBA" id="ARBA00008109"/>
    </source>
</evidence>
<comment type="caution">
    <text evidence="19">The sequence shown here is derived from an EMBL/GenBank/DDBJ whole genome shotgun (WGS) entry which is preliminary data.</text>
</comment>
<feature type="binding site" evidence="14">
    <location>
        <position position="831"/>
    </location>
    <ligand>
        <name>Mg(2+)</name>
        <dbReference type="ChEBI" id="CHEBI:18420"/>
    </ligand>
</feature>
<dbReference type="NCBIfam" id="TIGR01494">
    <property type="entry name" value="ATPase_P-type"/>
    <property type="match status" value="1"/>
</dbReference>
<feature type="domain" description="P-type ATPase N-terminal" evidence="17">
    <location>
        <begin position="27"/>
        <end position="80"/>
    </location>
</feature>
<dbReference type="InterPro" id="IPR032630">
    <property type="entry name" value="P_typ_ATPase_c"/>
</dbReference>
<feature type="binding site" evidence="13">
    <location>
        <position position="830"/>
    </location>
    <ligand>
        <name>ATP</name>
        <dbReference type="ChEBI" id="CHEBI:30616"/>
    </ligand>
</feature>
<evidence type="ECO:0000256" key="10">
    <source>
        <dbReference type="ARBA" id="ARBA00023136"/>
    </source>
</evidence>
<keyword evidence="6 13" id="KW-0067">ATP-binding</keyword>
<comment type="catalytic activity">
    <reaction evidence="11 15">
        <text>ATP + H2O + phospholipidSide 1 = ADP + phosphate + phospholipidSide 2.</text>
        <dbReference type="EC" id="7.6.2.1"/>
    </reaction>
</comment>
<feature type="binding site" evidence="13">
    <location>
        <position position="553"/>
    </location>
    <ligand>
        <name>ATP</name>
        <dbReference type="ChEBI" id="CHEBI:30616"/>
    </ligand>
</feature>
<dbReference type="GO" id="GO:0005524">
    <property type="term" value="F:ATP binding"/>
    <property type="evidence" value="ECO:0007669"/>
    <property type="project" value="UniProtKB-UniRule"/>
</dbReference>
<gene>
    <name evidence="19" type="ORF">CEUSTIGMA_g9074.t1</name>
</gene>
<dbReference type="SUPFAM" id="SSF56784">
    <property type="entry name" value="HAD-like"/>
    <property type="match status" value="1"/>
</dbReference>
<feature type="binding site" evidence="13">
    <location>
        <position position="694"/>
    </location>
    <ligand>
        <name>ATP</name>
        <dbReference type="ChEBI" id="CHEBI:30616"/>
    </ligand>
</feature>
<feature type="binding site" evidence="13">
    <location>
        <position position="398"/>
    </location>
    <ligand>
        <name>ATP</name>
        <dbReference type="ChEBI" id="CHEBI:30616"/>
    </ligand>
</feature>
<keyword evidence="7 14" id="KW-0460">Magnesium</keyword>
<proteinExistence type="inferred from homology"/>
<feature type="transmembrane region" description="Helical" evidence="15">
    <location>
        <begin position="885"/>
        <end position="905"/>
    </location>
</feature>
<feature type="active site" description="4-aspartylphosphate intermediate" evidence="12">
    <location>
        <position position="397"/>
    </location>
</feature>
<keyword evidence="5 13" id="KW-0547">Nucleotide-binding</keyword>
<evidence type="ECO:0000256" key="15">
    <source>
        <dbReference type="RuleBase" id="RU362033"/>
    </source>
</evidence>
<evidence type="ECO:0000256" key="4">
    <source>
        <dbReference type="ARBA" id="ARBA00022723"/>
    </source>
</evidence>
<dbReference type="InterPro" id="IPR036412">
    <property type="entry name" value="HAD-like_sf"/>
</dbReference>
<feature type="binding site" evidence="13">
    <location>
        <position position="576"/>
    </location>
    <ligand>
        <name>ATP</name>
        <dbReference type="ChEBI" id="CHEBI:30616"/>
    </ligand>
</feature>
<feature type="transmembrane region" description="Helical" evidence="15">
    <location>
        <begin position="276"/>
        <end position="294"/>
    </location>
</feature>
<dbReference type="SFLD" id="SFLDS00003">
    <property type="entry name" value="Haloacid_Dehalogenase"/>
    <property type="match status" value="1"/>
</dbReference>
<keyword evidence="10 15" id="KW-0472">Membrane</keyword>
<dbReference type="GO" id="GO:0005886">
    <property type="term" value="C:plasma membrane"/>
    <property type="evidence" value="ECO:0007669"/>
    <property type="project" value="TreeGrafter"/>
</dbReference>
<feature type="binding site" evidence="13">
    <location>
        <position position="613"/>
    </location>
    <ligand>
        <name>ATP</name>
        <dbReference type="ChEBI" id="CHEBI:30616"/>
    </ligand>
</feature>
<dbReference type="SFLD" id="SFLDG00002">
    <property type="entry name" value="C1.7:_P-type_atpase_like"/>
    <property type="match status" value="1"/>
</dbReference>
<dbReference type="GO" id="GO:0016887">
    <property type="term" value="F:ATP hydrolysis activity"/>
    <property type="evidence" value="ECO:0007669"/>
    <property type="project" value="InterPro"/>
</dbReference>
<feature type="binding site" evidence="14">
    <location>
        <position position="397"/>
    </location>
    <ligand>
        <name>Mg(2+)</name>
        <dbReference type="ChEBI" id="CHEBI:18420"/>
    </ligand>
</feature>
<dbReference type="SUPFAM" id="SSF81665">
    <property type="entry name" value="Calcium ATPase, transmembrane domain M"/>
    <property type="match status" value="1"/>
</dbReference>
<dbReference type="InterPro" id="IPR001757">
    <property type="entry name" value="P_typ_ATPase"/>
</dbReference>
<keyword evidence="4 14" id="KW-0479">Metal-binding</keyword>
<feature type="binding site" evidence="14">
    <location>
        <position position="399"/>
    </location>
    <ligand>
        <name>Mg(2+)</name>
        <dbReference type="ChEBI" id="CHEBI:18420"/>
    </ligand>
</feature>
<evidence type="ECO:0000256" key="6">
    <source>
        <dbReference type="ARBA" id="ARBA00022840"/>
    </source>
</evidence>
<dbReference type="PANTHER" id="PTHR24092:SF150">
    <property type="entry name" value="PHOSPHOLIPID-TRANSPORTING ATPASE"/>
    <property type="match status" value="1"/>
</dbReference>
<keyword evidence="20" id="KW-1185">Reference proteome</keyword>
<dbReference type="Gene3D" id="3.40.1110.10">
    <property type="entry name" value="Calcium-transporting ATPase, cytoplasmic domain N"/>
    <property type="match status" value="1"/>
</dbReference>
<protein>
    <recommendedName>
        <fullName evidence="15">Phospholipid-transporting ATPase</fullName>
        <ecNumber evidence="15">7.6.2.1</ecNumber>
    </recommendedName>
</protein>
<feature type="region of interest" description="Disordered" evidence="16">
    <location>
        <begin position="1273"/>
        <end position="1354"/>
    </location>
</feature>
<dbReference type="EMBL" id="BEGY01000068">
    <property type="protein sequence ID" value="GAX81646.1"/>
    <property type="molecule type" value="Genomic_DNA"/>
</dbReference>
<evidence type="ECO:0000259" key="18">
    <source>
        <dbReference type="Pfam" id="PF16212"/>
    </source>
</evidence>
<feature type="binding site" evidence="13">
    <location>
        <position position="808"/>
    </location>
    <ligand>
        <name>ATP</name>
        <dbReference type="ChEBI" id="CHEBI:30616"/>
    </ligand>
</feature>
<evidence type="ECO:0000313" key="20">
    <source>
        <dbReference type="Proteomes" id="UP000232323"/>
    </source>
</evidence>
<dbReference type="Proteomes" id="UP000232323">
    <property type="component" value="Unassembled WGS sequence"/>
</dbReference>
<dbReference type="OrthoDB" id="377733at2759"/>
<name>A0A250XF34_9CHLO</name>
<evidence type="ECO:0000256" key="12">
    <source>
        <dbReference type="PIRSR" id="PIRSR606539-1"/>
    </source>
</evidence>
<dbReference type="InterPro" id="IPR023214">
    <property type="entry name" value="HAD_sf"/>
</dbReference>
<dbReference type="InterPro" id="IPR044492">
    <property type="entry name" value="P_typ_ATPase_HD_dom"/>
</dbReference>
<keyword evidence="9 15" id="KW-1133">Transmembrane helix</keyword>
<comment type="similarity">
    <text evidence="2 15">Belongs to the cation transport ATPase (P-type) (TC 3.A.3) family. Type IV subfamily.</text>
</comment>
<dbReference type="GO" id="GO:0000287">
    <property type="term" value="F:magnesium ion binding"/>
    <property type="evidence" value="ECO:0007669"/>
    <property type="project" value="UniProtKB-UniRule"/>
</dbReference>
<reference evidence="19 20" key="1">
    <citation type="submission" date="2017-08" db="EMBL/GenBank/DDBJ databases">
        <title>Acidophilic green algal genome provides insights into adaptation to an acidic environment.</title>
        <authorList>
            <person name="Hirooka S."/>
            <person name="Hirose Y."/>
            <person name="Kanesaki Y."/>
            <person name="Higuchi S."/>
            <person name="Fujiwara T."/>
            <person name="Onuma R."/>
            <person name="Era A."/>
            <person name="Ohbayashi R."/>
            <person name="Uzuka A."/>
            <person name="Nozaki H."/>
            <person name="Yoshikawa H."/>
            <person name="Miyagishima S.Y."/>
        </authorList>
    </citation>
    <scope>NUCLEOTIDE SEQUENCE [LARGE SCALE GENOMIC DNA]</scope>
    <source>
        <strain evidence="19 20">NIES-2499</strain>
    </source>
</reference>
<dbReference type="Pfam" id="PF16212">
    <property type="entry name" value="PhoLip_ATPase_C"/>
    <property type="match status" value="1"/>
</dbReference>
<feature type="binding site" evidence="13">
    <location>
        <position position="399"/>
    </location>
    <ligand>
        <name>ATP</name>
        <dbReference type="ChEBI" id="CHEBI:30616"/>
    </ligand>
</feature>
<feature type="binding site" evidence="13">
    <location>
        <position position="508"/>
    </location>
    <ligand>
        <name>ATP</name>
        <dbReference type="ChEBI" id="CHEBI:30616"/>
    </ligand>
</feature>
<evidence type="ECO:0000256" key="3">
    <source>
        <dbReference type="ARBA" id="ARBA00022692"/>
    </source>
</evidence>
<dbReference type="InterPro" id="IPR006539">
    <property type="entry name" value="P-type_ATPase_IV"/>
</dbReference>
<feature type="binding site" evidence="14">
    <location>
        <position position="827"/>
    </location>
    <ligand>
        <name>Mg(2+)</name>
        <dbReference type="ChEBI" id="CHEBI:18420"/>
    </ligand>
</feature>
<feature type="transmembrane region" description="Helical" evidence="15">
    <location>
        <begin position="328"/>
        <end position="350"/>
    </location>
</feature>
<dbReference type="InterPro" id="IPR023298">
    <property type="entry name" value="ATPase_P-typ_TM_dom_sf"/>
</dbReference>
<organism evidence="19 20">
    <name type="scientific">Chlamydomonas eustigma</name>
    <dbReference type="NCBI Taxonomy" id="1157962"/>
    <lineage>
        <taxon>Eukaryota</taxon>
        <taxon>Viridiplantae</taxon>
        <taxon>Chlorophyta</taxon>
        <taxon>core chlorophytes</taxon>
        <taxon>Chlorophyceae</taxon>
        <taxon>CS clade</taxon>
        <taxon>Chlamydomonadales</taxon>
        <taxon>Chlamydomonadaceae</taxon>
        <taxon>Chlamydomonas</taxon>
    </lineage>
</organism>
<feature type="transmembrane region" description="Helical" evidence="15">
    <location>
        <begin position="1038"/>
        <end position="1065"/>
    </location>
</feature>
<feature type="transmembrane region" description="Helical" evidence="15">
    <location>
        <begin position="1007"/>
        <end position="1026"/>
    </location>
</feature>
<dbReference type="SFLD" id="SFLDF00027">
    <property type="entry name" value="p-type_atpase"/>
    <property type="match status" value="1"/>
</dbReference>
<dbReference type="InterPro" id="IPR032631">
    <property type="entry name" value="P-type_ATPase_N"/>
</dbReference>
<comment type="cofactor">
    <cofactor evidence="14">
        <name>Mg(2+)</name>
        <dbReference type="ChEBI" id="CHEBI:18420"/>
    </cofactor>
</comment>
<dbReference type="FunFam" id="3.40.50.1000:FF:000023">
    <property type="entry name" value="Phospholipid-transporting ATPase"/>
    <property type="match status" value="1"/>
</dbReference>
<feature type="transmembrane region" description="Helical" evidence="15">
    <location>
        <begin position="917"/>
        <end position="937"/>
    </location>
</feature>
<dbReference type="Gene3D" id="2.70.150.10">
    <property type="entry name" value="Calcium-transporting ATPase, cytoplasmic transduction domain A"/>
    <property type="match status" value="1"/>
</dbReference>
<dbReference type="SUPFAM" id="SSF81660">
    <property type="entry name" value="Metal cation-transporting ATPase, ATP-binding domain N"/>
    <property type="match status" value="1"/>
</dbReference>
<evidence type="ECO:0000256" key="14">
    <source>
        <dbReference type="PIRSR" id="PIRSR606539-3"/>
    </source>
</evidence>
<keyword evidence="3 15" id="KW-0812">Transmembrane</keyword>
<dbReference type="NCBIfam" id="TIGR01652">
    <property type="entry name" value="ATPase-Plipid"/>
    <property type="match status" value="1"/>
</dbReference>
<keyword evidence="8 15" id="KW-1278">Translocase</keyword>
<evidence type="ECO:0000256" key="13">
    <source>
        <dbReference type="PIRSR" id="PIRSR606539-2"/>
    </source>
</evidence>
<evidence type="ECO:0000256" key="8">
    <source>
        <dbReference type="ARBA" id="ARBA00022967"/>
    </source>
</evidence>
<accession>A0A250XF34</accession>
<dbReference type="CDD" id="cd02073">
    <property type="entry name" value="P-type_ATPase_APLT_Dnf-like"/>
    <property type="match status" value="1"/>
</dbReference>
<feature type="binding site" evidence="13">
    <location>
        <position position="802"/>
    </location>
    <ligand>
        <name>ATP</name>
        <dbReference type="ChEBI" id="CHEBI:30616"/>
    </ligand>
</feature>
<evidence type="ECO:0000256" key="16">
    <source>
        <dbReference type="SAM" id="MobiDB-lite"/>
    </source>
</evidence>
<dbReference type="Pfam" id="PF13246">
    <property type="entry name" value="Cation_ATPase"/>
    <property type="match status" value="1"/>
</dbReference>
<dbReference type="GO" id="GO:0140327">
    <property type="term" value="F:flippase activity"/>
    <property type="evidence" value="ECO:0007669"/>
    <property type="project" value="UniProtKB-ARBA"/>
</dbReference>
<dbReference type="GO" id="GO:0005783">
    <property type="term" value="C:endoplasmic reticulum"/>
    <property type="evidence" value="ECO:0007669"/>
    <property type="project" value="UniProtKB-ARBA"/>
</dbReference>
<evidence type="ECO:0000256" key="1">
    <source>
        <dbReference type="ARBA" id="ARBA00004141"/>
    </source>
</evidence>
<dbReference type="InterPro" id="IPR018303">
    <property type="entry name" value="ATPase_P-typ_P_site"/>
</dbReference>
<feature type="binding site" evidence="13">
    <location>
        <position position="397"/>
    </location>
    <ligand>
        <name>ATP</name>
        <dbReference type="ChEBI" id="CHEBI:30616"/>
    </ligand>
</feature>
<feature type="binding site" evidence="13">
    <location>
        <position position="695"/>
    </location>
    <ligand>
        <name>ATP</name>
        <dbReference type="ChEBI" id="CHEBI:30616"/>
    </ligand>
</feature>
<evidence type="ECO:0000256" key="5">
    <source>
        <dbReference type="ARBA" id="ARBA00022741"/>
    </source>
</evidence>
<dbReference type="PANTHER" id="PTHR24092">
    <property type="entry name" value="PROBABLE PHOSPHOLIPID-TRANSPORTING ATPASE"/>
    <property type="match status" value="1"/>
</dbReference>
<evidence type="ECO:0000256" key="7">
    <source>
        <dbReference type="ARBA" id="ARBA00022842"/>
    </source>
</evidence>
<feature type="binding site" evidence="13">
    <location>
        <position position="693"/>
    </location>
    <ligand>
        <name>ATP</name>
        <dbReference type="ChEBI" id="CHEBI:30616"/>
    </ligand>
</feature>
<evidence type="ECO:0000259" key="17">
    <source>
        <dbReference type="Pfam" id="PF16209"/>
    </source>
</evidence>
<comment type="subcellular location">
    <subcellularLocation>
        <location evidence="1 15">Membrane</location>
        <topology evidence="1 15">Multi-pass membrane protein</topology>
    </subcellularLocation>
</comment>
<dbReference type="InterPro" id="IPR023299">
    <property type="entry name" value="ATPase_P-typ_cyto_dom_N"/>
</dbReference>
<dbReference type="STRING" id="1157962.A0A250XF34"/>
<feature type="transmembrane region" description="Helical" evidence="15">
    <location>
        <begin position="967"/>
        <end position="987"/>
    </location>
</feature>
<evidence type="ECO:0000256" key="11">
    <source>
        <dbReference type="ARBA" id="ARBA00034036"/>
    </source>
</evidence>
<dbReference type="FunFam" id="3.40.1110.10:FF:000029">
    <property type="entry name" value="Phospholipid-transporting ATPase"/>
    <property type="match status" value="1"/>
</dbReference>